<dbReference type="EMBL" id="SRJC01000002">
    <property type="protein sequence ID" value="TGB02889.1"/>
    <property type="molecule type" value="Genomic_DNA"/>
</dbReference>
<dbReference type="Proteomes" id="UP000297982">
    <property type="component" value="Unassembled WGS sequence"/>
</dbReference>
<accession>A0A4Z0GYH2</accession>
<sequence length="60" mass="6979">MNQFSILFLVRKHKGLHLLYQDIGESGMVAGPLQKADRFFYTWKKRQLILDTLKKALSAN</sequence>
<proteinExistence type="predicted"/>
<protein>
    <submittedName>
        <fullName evidence="1">Uncharacterized protein</fullName>
    </submittedName>
</protein>
<reference evidence="1 2" key="1">
    <citation type="journal article" date="2003" name="Int. J. Syst. Evol. Microbiol.">
        <title>Halobacillus salinus sp. nov., isolated from a salt lake on the coast of the East Sea in Korea.</title>
        <authorList>
            <person name="Yoon J.H."/>
            <person name="Kang K.H."/>
            <person name="Park Y.H."/>
        </authorList>
    </citation>
    <scope>NUCLEOTIDE SEQUENCE [LARGE SCALE GENOMIC DNA]</scope>
    <source>
        <strain evidence="1 2">HSL-3</strain>
    </source>
</reference>
<gene>
    <name evidence="1" type="ORF">E4663_12115</name>
</gene>
<evidence type="ECO:0000313" key="2">
    <source>
        <dbReference type="Proteomes" id="UP000297982"/>
    </source>
</evidence>
<dbReference type="AlphaFoldDB" id="A0A4Z0GYH2"/>
<name>A0A4Z0GYH2_9BACI</name>
<comment type="caution">
    <text evidence="1">The sequence shown here is derived from an EMBL/GenBank/DDBJ whole genome shotgun (WGS) entry which is preliminary data.</text>
</comment>
<evidence type="ECO:0000313" key="1">
    <source>
        <dbReference type="EMBL" id="TGB02889.1"/>
    </source>
</evidence>
<keyword evidence="2" id="KW-1185">Reference proteome</keyword>
<organism evidence="1 2">
    <name type="scientific">Halobacillus salinus</name>
    <dbReference type="NCBI Taxonomy" id="192814"/>
    <lineage>
        <taxon>Bacteria</taxon>
        <taxon>Bacillati</taxon>
        <taxon>Bacillota</taxon>
        <taxon>Bacilli</taxon>
        <taxon>Bacillales</taxon>
        <taxon>Bacillaceae</taxon>
        <taxon>Halobacillus</taxon>
    </lineage>
</organism>
<dbReference type="RefSeq" id="WP_079477648.1">
    <property type="nucleotide sequence ID" value="NZ_FVYZ01000003.1"/>
</dbReference>